<comment type="caution">
    <text evidence="3">The sequence shown here is derived from an EMBL/GenBank/DDBJ whole genome shotgun (WGS) entry which is preliminary data.</text>
</comment>
<sequence>MPTPTATPTARQHLGYLAGRTLPADLHDWVVNDITGPGATRRYAIRCLAPLAPVLAALLLIPGPWLIRISMVLLLFLPFVYFLIGLKNIYLRHRLVSHGLDPHLLDKHKQPRINRERDDYETRYRGASKDGSPGAGGQRSTTV</sequence>
<feature type="transmembrane region" description="Helical" evidence="2">
    <location>
        <begin position="43"/>
        <end position="61"/>
    </location>
</feature>
<evidence type="ECO:0000256" key="2">
    <source>
        <dbReference type="SAM" id="Phobius"/>
    </source>
</evidence>
<evidence type="ECO:0000256" key="1">
    <source>
        <dbReference type="SAM" id="MobiDB-lite"/>
    </source>
</evidence>
<feature type="compositionally biased region" description="Basic and acidic residues" evidence="1">
    <location>
        <begin position="111"/>
        <end position="128"/>
    </location>
</feature>
<reference evidence="3 4" key="1">
    <citation type="submission" date="2023-04" db="EMBL/GenBank/DDBJ databases">
        <title>Forest soil microbial communities from Buena Vista Peninsula, Colon Province, Panama.</title>
        <authorList>
            <person name="Bouskill N."/>
        </authorList>
    </citation>
    <scope>NUCLEOTIDE SEQUENCE [LARGE SCALE GENOMIC DNA]</scope>
    <source>
        <strain evidence="3 4">CFH S0262</strain>
    </source>
</reference>
<dbReference type="Proteomes" id="UP001160334">
    <property type="component" value="Unassembled WGS sequence"/>
</dbReference>
<keyword evidence="2" id="KW-0812">Transmembrane</keyword>
<protein>
    <recommendedName>
        <fullName evidence="5">DUF5313 domain-containing protein</fullName>
    </recommendedName>
</protein>
<keyword evidence="2" id="KW-1133">Transmembrane helix</keyword>
<dbReference type="RefSeq" id="WP_280763029.1">
    <property type="nucleotide sequence ID" value="NZ_JARXVC010000016.1"/>
</dbReference>
<gene>
    <name evidence="3" type="ORF">M2280_005019</name>
</gene>
<proteinExistence type="predicted"/>
<organism evidence="3 4">
    <name type="scientific">Prescottella agglutinans</name>
    <dbReference type="NCBI Taxonomy" id="1644129"/>
    <lineage>
        <taxon>Bacteria</taxon>
        <taxon>Bacillati</taxon>
        <taxon>Actinomycetota</taxon>
        <taxon>Actinomycetes</taxon>
        <taxon>Mycobacteriales</taxon>
        <taxon>Nocardiaceae</taxon>
        <taxon>Prescottella</taxon>
    </lineage>
</organism>
<name>A0ABT6MHG9_9NOCA</name>
<dbReference type="InterPro" id="IPR035197">
    <property type="entry name" value="DUF5313"/>
</dbReference>
<accession>A0ABT6MHG9</accession>
<evidence type="ECO:0008006" key="5">
    <source>
        <dbReference type="Google" id="ProtNLM"/>
    </source>
</evidence>
<feature type="region of interest" description="Disordered" evidence="1">
    <location>
        <begin position="111"/>
        <end position="143"/>
    </location>
</feature>
<feature type="transmembrane region" description="Helical" evidence="2">
    <location>
        <begin position="67"/>
        <end position="86"/>
    </location>
</feature>
<keyword evidence="2" id="KW-0472">Membrane</keyword>
<evidence type="ECO:0000313" key="3">
    <source>
        <dbReference type="EMBL" id="MDH6283768.1"/>
    </source>
</evidence>
<keyword evidence="4" id="KW-1185">Reference proteome</keyword>
<dbReference type="Pfam" id="PF17240">
    <property type="entry name" value="DUF5313"/>
    <property type="match status" value="1"/>
</dbReference>
<dbReference type="EMBL" id="JARXVC010000016">
    <property type="protein sequence ID" value="MDH6283768.1"/>
    <property type="molecule type" value="Genomic_DNA"/>
</dbReference>
<evidence type="ECO:0000313" key="4">
    <source>
        <dbReference type="Proteomes" id="UP001160334"/>
    </source>
</evidence>